<evidence type="ECO:0000313" key="7">
    <source>
        <dbReference type="Proteomes" id="UP000324748"/>
    </source>
</evidence>
<dbReference type="AlphaFoldDB" id="A0A5B0NS79"/>
<evidence type="ECO:0000313" key="5">
    <source>
        <dbReference type="EMBL" id="KAA1127659.1"/>
    </source>
</evidence>
<dbReference type="EMBL" id="VDEP01000155">
    <property type="protein sequence ID" value="KAA1127659.1"/>
    <property type="molecule type" value="Genomic_DNA"/>
</dbReference>
<dbReference type="OrthoDB" id="2498679at2759"/>
<dbReference type="EMBL" id="VDEP01000383">
    <property type="protein sequence ID" value="KAA1091763.1"/>
    <property type="molecule type" value="Genomic_DNA"/>
</dbReference>
<evidence type="ECO:0000313" key="8">
    <source>
        <dbReference type="Proteomes" id="UP000325313"/>
    </source>
</evidence>
<evidence type="ECO:0000313" key="2">
    <source>
        <dbReference type="EMBL" id="KAA1067886.1"/>
    </source>
</evidence>
<feature type="signal peptide" evidence="1">
    <location>
        <begin position="1"/>
        <end position="16"/>
    </location>
</feature>
<evidence type="ECO:0000313" key="6">
    <source>
        <dbReference type="EMBL" id="KAA1129759.1"/>
    </source>
</evidence>
<protein>
    <submittedName>
        <fullName evidence="3">Uncharacterized protein</fullName>
    </submittedName>
</protein>
<dbReference type="Proteomes" id="UP000324748">
    <property type="component" value="Unassembled WGS sequence"/>
</dbReference>
<organism evidence="3 8">
    <name type="scientific">Puccinia graminis f. sp. tritici</name>
    <dbReference type="NCBI Taxonomy" id="56615"/>
    <lineage>
        <taxon>Eukaryota</taxon>
        <taxon>Fungi</taxon>
        <taxon>Dikarya</taxon>
        <taxon>Basidiomycota</taxon>
        <taxon>Pucciniomycotina</taxon>
        <taxon>Pucciniomycetes</taxon>
        <taxon>Pucciniales</taxon>
        <taxon>Pucciniaceae</taxon>
        <taxon>Puccinia</taxon>
    </lineage>
</organism>
<gene>
    <name evidence="2" type="ORF">PGT21_020736</name>
    <name evidence="5" type="ORF">PGTUg99_001681</name>
    <name evidence="4" type="ORF">PGTUg99_009457</name>
    <name evidence="3" type="ORF">PGTUg99_012543</name>
    <name evidence="6" type="ORF">PGTUg99_036440</name>
</gene>
<comment type="caution">
    <text evidence="3">The sequence shown here is derived from an EMBL/GenBank/DDBJ whole genome shotgun (WGS) entry which is preliminary data.</text>
</comment>
<evidence type="ECO:0000256" key="1">
    <source>
        <dbReference type="SAM" id="SignalP"/>
    </source>
</evidence>
<keyword evidence="7" id="KW-1185">Reference proteome</keyword>
<accession>A0A5B0NS79</accession>
<name>A0A5B0NS79_PUCGR</name>
<sequence>MLVTIPFSSLIALVSCASILCAPGVVQDPTRYTLLRRQVTPTNQNGMKNLTSGAGNPVKMTMGIQMTMNGGPVPMTSQEKEAQEEAEEKMPGLNTIANAMNELYFHEKYGSQRNEPAMLMKMVGQAAGSTGKSGDPEVVSKAMLATYGPYNQGKPSAISASPITPLNKNTASMEETPSLKTVAHTLHETWEKLMTMTPKPDNAQLVPVFCQAIASSSATGDAASVSKAIDAAYAKMAGTQ</sequence>
<dbReference type="EMBL" id="VDEP01000136">
    <property type="protein sequence ID" value="KAA1129759.1"/>
    <property type="molecule type" value="Genomic_DNA"/>
</dbReference>
<dbReference type="Proteomes" id="UP000325313">
    <property type="component" value="Unassembled WGS sequence"/>
</dbReference>
<proteinExistence type="predicted"/>
<reference evidence="7 8" key="1">
    <citation type="submission" date="2019-05" db="EMBL/GenBank/DDBJ databases">
        <title>Emergence of the Ug99 lineage of the wheat stem rust pathogen through somatic hybridization.</title>
        <authorList>
            <person name="Li F."/>
            <person name="Upadhyaya N.M."/>
            <person name="Sperschneider J."/>
            <person name="Matny O."/>
            <person name="Nguyen-Phuc H."/>
            <person name="Mago R."/>
            <person name="Raley C."/>
            <person name="Miller M.E."/>
            <person name="Silverstein K.A.T."/>
            <person name="Henningsen E."/>
            <person name="Hirsch C.D."/>
            <person name="Visser B."/>
            <person name="Pretorius Z.A."/>
            <person name="Steffenson B.J."/>
            <person name="Schwessinger B."/>
            <person name="Dodds P.N."/>
            <person name="Figueroa M."/>
        </authorList>
    </citation>
    <scope>NUCLEOTIDE SEQUENCE [LARGE SCALE GENOMIC DNA]</scope>
    <source>
        <strain evidence="2">21-0</strain>
        <strain evidence="3 8">Ug99</strain>
    </source>
</reference>
<evidence type="ECO:0000313" key="3">
    <source>
        <dbReference type="EMBL" id="KAA1091763.1"/>
    </source>
</evidence>
<keyword evidence="1" id="KW-0732">Signal</keyword>
<feature type="chain" id="PRO_5036366287" evidence="1">
    <location>
        <begin position="17"/>
        <end position="240"/>
    </location>
</feature>
<dbReference type="EMBL" id="VSWC01000184">
    <property type="protein sequence ID" value="KAA1067886.1"/>
    <property type="molecule type" value="Genomic_DNA"/>
</dbReference>
<dbReference type="EMBL" id="VDEP01000251">
    <property type="protein sequence ID" value="KAA1118427.1"/>
    <property type="molecule type" value="Genomic_DNA"/>
</dbReference>
<evidence type="ECO:0000313" key="4">
    <source>
        <dbReference type="EMBL" id="KAA1118427.1"/>
    </source>
</evidence>